<dbReference type="Proteomes" id="UP000054560">
    <property type="component" value="Unassembled WGS sequence"/>
</dbReference>
<dbReference type="PANTHER" id="PTHR34818">
    <property type="entry name" value="PROTEIN BLI-3"/>
    <property type="match status" value="1"/>
</dbReference>
<organism evidence="2 3">
    <name type="scientific">Sphaeroforma arctica JP610</name>
    <dbReference type="NCBI Taxonomy" id="667725"/>
    <lineage>
        <taxon>Eukaryota</taxon>
        <taxon>Ichthyosporea</taxon>
        <taxon>Ichthyophonida</taxon>
        <taxon>Sphaeroforma</taxon>
    </lineage>
</organism>
<proteinExistence type="predicted"/>
<dbReference type="GeneID" id="25911783"/>
<dbReference type="Pfam" id="PF16242">
    <property type="entry name" value="Pyrid_ox_like"/>
    <property type="match status" value="1"/>
</dbReference>
<gene>
    <name evidence="2" type="ORF">SARC_11279</name>
</gene>
<dbReference type="eggNOG" id="ENOG502RZBA">
    <property type="taxonomic scope" value="Eukaryota"/>
</dbReference>
<dbReference type="OrthoDB" id="434253at2759"/>
<dbReference type="SUPFAM" id="SSF50475">
    <property type="entry name" value="FMN-binding split barrel"/>
    <property type="match status" value="1"/>
</dbReference>
<dbReference type="AlphaFoldDB" id="A0A0L0FHI3"/>
<feature type="domain" description="General stress protein FMN-binding split barrel" evidence="1">
    <location>
        <begin position="6"/>
        <end position="150"/>
    </location>
</feature>
<protein>
    <recommendedName>
        <fullName evidence="1">General stress protein FMN-binding split barrel domain-containing protein</fullName>
    </recommendedName>
</protein>
<sequence length="166" mass="18465">MSHAEAALKLKEKLNGVDIAMLTTQTIDGHMASRPMWTSKVDDDGVLWFFTSDSSGKIKDIQRDSHVNLAYSNPGSNLFVSVSGRIELVEERAKMEELWSPSMKAWFSDGLDTPDIGLLKVTADFAEYWDTTSSTMIHLYGVMKATLTGEDARGITNNEKMEIRGL</sequence>
<dbReference type="STRING" id="667725.A0A0L0FHI3"/>
<dbReference type="InterPro" id="IPR012349">
    <property type="entry name" value="Split_barrel_FMN-bd"/>
</dbReference>
<name>A0A0L0FHI3_9EUKA</name>
<dbReference type="PANTHER" id="PTHR34818:SF1">
    <property type="entry name" value="PROTEIN BLI-3"/>
    <property type="match status" value="1"/>
</dbReference>
<dbReference type="EMBL" id="KQ243203">
    <property type="protein sequence ID" value="KNC76210.1"/>
    <property type="molecule type" value="Genomic_DNA"/>
</dbReference>
<dbReference type="InterPro" id="IPR038725">
    <property type="entry name" value="YdaG_split_barrel_FMN-bd"/>
</dbReference>
<evidence type="ECO:0000313" key="2">
    <source>
        <dbReference type="EMBL" id="KNC76210.1"/>
    </source>
</evidence>
<dbReference type="Gene3D" id="2.30.110.10">
    <property type="entry name" value="Electron Transport, Fmn-binding Protein, Chain A"/>
    <property type="match status" value="1"/>
</dbReference>
<keyword evidence="3" id="KW-1185">Reference proteome</keyword>
<dbReference type="RefSeq" id="XP_014150112.1">
    <property type="nucleotide sequence ID" value="XM_014294637.1"/>
</dbReference>
<evidence type="ECO:0000259" key="1">
    <source>
        <dbReference type="Pfam" id="PF16242"/>
    </source>
</evidence>
<reference evidence="2 3" key="1">
    <citation type="submission" date="2011-02" db="EMBL/GenBank/DDBJ databases">
        <title>The Genome Sequence of Sphaeroforma arctica JP610.</title>
        <authorList>
            <consortium name="The Broad Institute Genome Sequencing Platform"/>
            <person name="Russ C."/>
            <person name="Cuomo C."/>
            <person name="Young S.K."/>
            <person name="Zeng Q."/>
            <person name="Gargeya S."/>
            <person name="Alvarado L."/>
            <person name="Berlin A."/>
            <person name="Chapman S.B."/>
            <person name="Chen Z."/>
            <person name="Freedman E."/>
            <person name="Gellesch M."/>
            <person name="Goldberg J."/>
            <person name="Griggs A."/>
            <person name="Gujja S."/>
            <person name="Heilman E."/>
            <person name="Heiman D."/>
            <person name="Howarth C."/>
            <person name="Mehta T."/>
            <person name="Neiman D."/>
            <person name="Pearson M."/>
            <person name="Roberts A."/>
            <person name="Saif S."/>
            <person name="Shea T."/>
            <person name="Shenoy N."/>
            <person name="Sisk P."/>
            <person name="Stolte C."/>
            <person name="Sykes S."/>
            <person name="White J."/>
            <person name="Yandava C."/>
            <person name="Burger G."/>
            <person name="Gray M.W."/>
            <person name="Holland P.W.H."/>
            <person name="King N."/>
            <person name="Lang F.B.F."/>
            <person name="Roger A.J."/>
            <person name="Ruiz-Trillo I."/>
            <person name="Haas B."/>
            <person name="Nusbaum C."/>
            <person name="Birren B."/>
        </authorList>
    </citation>
    <scope>NUCLEOTIDE SEQUENCE [LARGE SCALE GENOMIC DNA]</scope>
    <source>
        <strain evidence="2 3">JP610</strain>
    </source>
</reference>
<accession>A0A0L0FHI3</accession>
<evidence type="ECO:0000313" key="3">
    <source>
        <dbReference type="Proteomes" id="UP000054560"/>
    </source>
</evidence>
<dbReference type="InterPro" id="IPR052917">
    <property type="entry name" value="Stress-Dev_Protein"/>
</dbReference>